<feature type="region of interest" description="Disordered" evidence="1">
    <location>
        <begin position="127"/>
        <end position="158"/>
    </location>
</feature>
<comment type="caution">
    <text evidence="2">The sequence shown here is derived from an EMBL/GenBank/DDBJ whole genome shotgun (WGS) entry which is preliminary data.</text>
</comment>
<evidence type="ECO:0000313" key="3">
    <source>
        <dbReference type="Proteomes" id="UP000729402"/>
    </source>
</evidence>
<organism evidence="2 3">
    <name type="scientific">Zizania palustris</name>
    <name type="common">Northern wild rice</name>
    <dbReference type="NCBI Taxonomy" id="103762"/>
    <lineage>
        <taxon>Eukaryota</taxon>
        <taxon>Viridiplantae</taxon>
        <taxon>Streptophyta</taxon>
        <taxon>Embryophyta</taxon>
        <taxon>Tracheophyta</taxon>
        <taxon>Spermatophyta</taxon>
        <taxon>Magnoliopsida</taxon>
        <taxon>Liliopsida</taxon>
        <taxon>Poales</taxon>
        <taxon>Poaceae</taxon>
        <taxon>BOP clade</taxon>
        <taxon>Oryzoideae</taxon>
        <taxon>Oryzeae</taxon>
        <taxon>Zizaniinae</taxon>
        <taxon>Zizania</taxon>
    </lineage>
</organism>
<dbReference type="OrthoDB" id="10630625at2759"/>
<protein>
    <submittedName>
        <fullName evidence="2">Uncharacterized protein</fullName>
    </submittedName>
</protein>
<dbReference type="AlphaFoldDB" id="A0A8J5V9D2"/>
<accession>A0A8J5V9D2</accession>
<reference evidence="2" key="1">
    <citation type="journal article" date="2021" name="bioRxiv">
        <title>Whole Genome Assembly and Annotation of Northern Wild Rice, Zizania palustris L., Supports a Whole Genome Duplication in the Zizania Genus.</title>
        <authorList>
            <person name="Haas M."/>
            <person name="Kono T."/>
            <person name="Macchietto M."/>
            <person name="Millas R."/>
            <person name="McGilp L."/>
            <person name="Shao M."/>
            <person name="Duquette J."/>
            <person name="Hirsch C.N."/>
            <person name="Kimball J."/>
        </authorList>
    </citation>
    <scope>NUCLEOTIDE SEQUENCE</scope>
    <source>
        <tissue evidence="2">Fresh leaf tissue</tissue>
    </source>
</reference>
<reference evidence="2" key="2">
    <citation type="submission" date="2021-02" db="EMBL/GenBank/DDBJ databases">
        <authorList>
            <person name="Kimball J.A."/>
            <person name="Haas M.W."/>
            <person name="Macchietto M."/>
            <person name="Kono T."/>
            <person name="Duquette J."/>
            <person name="Shao M."/>
        </authorList>
    </citation>
    <scope>NUCLEOTIDE SEQUENCE</scope>
    <source>
        <tissue evidence="2">Fresh leaf tissue</tissue>
    </source>
</reference>
<evidence type="ECO:0000313" key="2">
    <source>
        <dbReference type="EMBL" id="KAG8065777.1"/>
    </source>
</evidence>
<proteinExistence type="predicted"/>
<evidence type="ECO:0000256" key="1">
    <source>
        <dbReference type="SAM" id="MobiDB-lite"/>
    </source>
</evidence>
<gene>
    <name evidence="2" type="ORF">GUJ93_ZPchr0004g38286</name>
</gene>
<feature type="compositionally biased region" description="Low complexity" evidence="1">
    <location>
        <begin position="1"/>
        <end position="30"/>
    </location>
</feature>
<keyword evidence="3" id="KW-1185">Reference proteome</keyword>
<feature type="region of interest" description="Disordered" evidence="1">
    <location>
        <begin position="1"/>
        <end position="31"/>
    </location>
</feature>
<dbReference type="Proteomes" id="UP000729402">
    <property type="component" value="Unassembled WGS sequence"/>
</dbReference>
<dbReference type="EMBL" id="JAAALK010000285">
    <property type="protein sequence ID" value="KAG8065777.1"/>
    <property type="molecule type" value="Genomic_DNA"/>
</dbReference>
<sequence>MTSPSSPSSYTAPMMASAEPSSSPPSTSYSVGPASLRARLYAVFSTHEFELIAELTGCALSPPGNEVELRGDEPDRVASTEPDDLLLVLLQEGRVQDMAYLCFVRRPPSLELEEENIDALEHVHIAADDGSNDDDGSDVGGSDNDGSDDDGSDEDESESDMDYSLQLRLWANSGHANLILFDSKNWRWTKLYQIYWLTDKEIKLLASIINSDIKDTNIGGSALITNWMSAPRIDFEGKMVTSLEVQMFVRSKLTPSLFLFDVHDLLGKGVSCNAHSCTYQYDHNDYAIKIIRNSNWHQIRNEPREVTIQSSLRSPCTVKFFQAWTESQIHMNYEEPSDSSCPSQSGESDSNVYVLIQMELCQRS</sequence>
<feature type="compositionally biased region" description="Acidic residues" evidence="1">
    <location>
        <begin position="145"/>
        <end position="158"/>
    </location>
</feature>
<name>A0A8J5V9D2_ZIZPA</name>